<protein>
    <submittedName>
        <fullName evidence="1">Uncharacterized protein</fullName>
    </submittedName>
</protein>
<name>A0ABP7UQ72_9BACT</name>
<gene>
    <name evidence="1" type="ORF">GCM10022409_40160</name>
</gene>
<comment type="caution">
    <text evidence="1">The sequence shown here is derived from an EMBL/GenBank/DDBJ whole genome shotgun (WGS) entry which is preliminary data.</text>
</comment>
<evidence type="ECO:0000313" key="2">
    <source>
        <dbReference type="Proteomes" id="UP001501469"/>
    </source>
</evidence>
<keyword evidence="2" id="KW-1185">Reference proteome</keyword>
<evidence type="ECO:0000313" key="1">
    <source>
        <dbReference type="EMBL" id="GAA4049527.1"/>
    </source>
</evidence>
<proteinExistence type="predicted"/>
<reference evidence="2" key="1">
    <citation type="journal article" date="2019" name="Int. J. Syst. Evol. Microbiol.">
        <title>The Global Catalogue of Microorganisms (GCM) 10K type strain sequencing project: providing services to taxonomists for standard genome sequencing and annotation.</title>
        <authorList>
            <consortium name="The Broad Institute Genomics Platform"/>
            <consortium name="The Broad Institute Genome Sequencing Center for Infectious Disease"/>
            <person name="Wu L."/>
            <person name="Ma J."/>
        </authorList>
    </citation>
    <scope>NUCLEOTIDE SEQUENCE [LARGE SCALE GENOMIC DNA]</scope>
    <source>
        <strain evidence="2">JCM 17225</strain>
    </source>
</reference>
<sequence length="61" mass="5931">MLEVAFVRAVAERLLLGEPAAADAGAAAAPGGGVGGAGDETVPGLNKILLGSNYFLFGGDD</sequence>
<organism evidence="1 2">
    <name type="scientific">Hymenobacter glaciei</name>
    <dbReference type="NCBI Taxonomy" id="877209"/>
    <lineage>
        <taxon>Bacteria</taxon>
        <taxon>Pseudomonadati</taxon>
        <taxon>Bacteroidota</taxon>
        <taxon>Cytophagia</taxon>
        <taxon>Cytophagales</taxon>
        <taxon>Hymenobacteraceae</taxon>
        <taxon>Hymenobacter</taxon>
    </lineage>
</organism>
<dbReference type="EMBL" id="BAABDK010000031">
    <property type="protein sequence ID" value="GAA4049527.1"/>
    <property type="molecule type" value="Genomic_DNA"/>
</dbReference>
<accession>A0ABP7UQ72</accession>
<dbReference type="Proteomes" id="UP001501469">
    <property type="component" value="Unassembled WGS sequence"/>
</dbReference>